<evidence type="ECO:0000256" key="8">
    <source>
        <dbReference type="ARBA" id="ARBA00023125"/>
    </source>
</evidence>
<dbReference type="Pfam" id="PF00772">
    <property type="entry name" value="DnaB"/>
    <property type="match status" value="1"/>
</dbReference>
<dbReference type="EMBL" id="JAKJSC010000012">
    <property type="protein sequence ID" value="MDE5420540.1"/>
    <property type="molecule type" value="Genomic_DNA"/>
</dbReference>
<name>A0ABT5VZ34_9BACT</name>
<comment type="catalytic activity">
    <reaction evidence="10 12">
        <text>ATP + H2O = ADP + phosphate + H(+)</text>
        <dbReference type="Rhea" id="RHEA:13065"/>
        <dbReference type="ChEBI" id="CHEBI:15377"/>
        <dbReference type="ChEBI" id="CHEBI:15378"/>
        <dbReference type="ChEBI" id="CHEBI:30616"/>
        <dbReference type="ChEBI" id="CHEBI:43474"/>
        <dbReference type="ChEBI" id="CHEBI:456216"/>
        <dbReference type="EC" id="5.6.2.3"/>
    </reaction>
</comment>
<keyword evidence="3 12" id="KW-0235">DNA replication</keyword>
<keyword evidence="9" id="KW-0413">Isomerase</keyword>
<dbReference type="CDD" id="cd00984">
    <property type="entry name" value="DnaB_C"/>
    <property type="match status" value="1"/>
</dbReference>
<dbReference type="InterPro" id="IPR007694">
    <property type="entry name" value="DNA_helicase_DnaB-like_C"/>
</dbReference>
<accession>A0ABT5VZ34</accession>
<evidence type="ECO:0000256" key="7">
    <source>
        <dbReference type="ARBA" id="ARBA00022840"/>
    </source>
</evidence>
<dbReference type="NCBIfam" id="TIGR00665">
    <property type="entry name" value="DnaB"/>
    <property type="match status" value="1"/>
</dbReference>
<dbReference type="GO" id="GO:0016787">
    <property type="term" value="F:hydrolase activity"/>
    <property type="evidence" value="ECO:0007669"/>
    <property type="project" value="UniProtKB-KW"/>
</dbReference>
<dbReference type="InterPro" id="IPR027417">
    <property type="entry name" value="P-loop_NTPase"/>
</dbReference>
<evidence type="ECO:0000313" key="16">
    <source>
        <dbReference type="Proteomes" id="UP001528920"/>
    </source>
</evidence>
<dbReference type="Pfam" id="PF03796">
    <property type="entry name" value="DnaB_C"/>
    <property type="match status" value="1"/>
</dbReference>
<dbReference type="RefSeq" id="WP_275111871.1">
    <property type="nucleotide sequence ID" value="NZ_JAKJSC010000012.1"/>
</dbReference>
<evidence type="ECO:0000256" key="10">
    <source>
        <dbReference type="ARBA" id="ARBA00048954"/>
    </source>
</evidence>
<dbReference type="PANTHER" id="PTHR30153">
    <property type="entry name" value="REPLICATIVE DNA HELICASE DNAB"/>
    <property type="match status" value="1"/>
</dbReference>
<feature type="domain" description="SF4 helicase" evidence="14">
    <location>
        <begin position="192"/>
        <end position="465"/>
    </location>
</feature>
<keyword evidence="4 12" id="KW-0547">Nucleotide-binding</keyword>
<sequence>MAGANNYNNQSKNKVDLDYGQVPPQAVELEEAVLGAIMLEKDAIISVGDLLKADSFYKPAHQKIYKAIMSLSSKEEPIDILTVTEELKRQDDLESCGGPFYVSQLTSRVANAAHIEHHARIIAQKYIQRELIRVSSEIQSSAFDESIDVADLLDQAQQDVFDIAEGNIKKESAHIRPLADEVIDQIIAASKREDGLSGVPSGFTALDRITSGWQKSDLVIIAARPSMGKTAFVLSMTRNMAVEHKAPIAIFSLEMGGDQLVKRMISSETELGSEKLRNGRLADHEWEQLHSKIKGLIDAPIYVDDTPGLSIYELRSKCRRLKAKHDIGCVIIDYLQLMTAGSDMRGNREQEVSLISRQLKIIAKELNIPVIALSQLNRGVEQRTGDAKKPMLSDLRESGAIEQDADMVLFIHRPERYGITEDAEGNSLIGIADIIIAKHRNGAVGEIQLRFRNQLARFMDLEGESANPFATPGLDDVKTFSSSMNQEPKESNGFDDMSAGFGGANDFEDAPPF</sequence>
<protein>
    <recommendedName>
        <fullName evidence="11 12">Replicative DNA helicase</fullName>
        <ecNumber evidence="11 12">5.6.2.3</ecNumber>
    </recommendedName>
</protein>
<gene>
    <name evidence="15" type="primary">dnaB</name>
    <name evidence="15" type="ORF">L3049_21320</name>
</gene>
<evidence type="ECO:0000256" key="13">
    <source>
        <dbReference type="SAM" id="MobiDB-lite"/>
    </source>
</evidence>
<organism evidence="15 16">
    <name type="scientific">Paralabilibaculum antarcticum</name>
    <dbReference type="NCBI Taxonomy" id="2912572"/>
    <lineage>
        <taxon>Bacteria</taxon>
        <taxon>Pseudomonadati</taxon>
        <taxon>Bacteroidota</taxon>
        <taxon>Bacteroidia</taxon>
        <taxon>Marinilabiliales</taxon>
        <taxon>Marinifilaceae</taxon>
        <taxon>Paralabilibaculum</taxon>
    </lineage>
</organism>
<dbReference type="EC" id="5.6.2.3" evidence="11 12"/>
<evidence type="ECO:0000256" key="6">
    <source>
        <dbReference type="ARBA" id="ARBA00022806"/>
    </source>
</evidence>
<dbReference type="Proteomes" id="UP001528920">
    <property type="component" value="Unassembled WGS sequence"/>
</dbReference>
<dbReference type="InterPro" id="IPR036185">
    <property type="entry name" value="DNA_heli_DnaB-like_N_sf"/>
</dbReference>
<dbReference type="NCBIfam" id="NF004384">
    <property type="entry name" value="PRK05748.1"/>
    <property type="match status" value="1"/>
</dbReference>
<keyword evidence="8 12" id="KW-0238">DNA-binding</keyword>
<evidence type="ECO:0000256" key="12">
    <source>
        <dbReference type="RuleBase" id="RU362085"/>
    </source>
</evidence>
<dbReference type="Gene3D" id="3.40.50.300">
    <property type="entry name" value="P-loop containing nucleotide triphosphate hydrolases"/>
    <property type="match status" value="1"/>
</dbReference>
<reference evidence="15 16" key="1">
    <citation type="submission" date="2022-01" db="EMBL/GenBank/DDBJ databases">
        <title>Labilibaculum sp. nov, a marine bacterium isolated from Antarctica.</title>
        <authorList>
            <person name="Dai W."/>
        </authorList>
    </citation>
    <scope>NUCLEOTIDE SEQUENCE [LARGE SCALE GENOMIC DNA]</scope>
    <source>
        <strain evidence="15 16">DW002</strain>
    </source>
</reference>
<evidence type="ECO:0000256" key="1">
    <source>
        <dbReference type="ARBA" id="ARBA00008428"/>
    </source>
</evidence>
<evidence type="ECO:0000256" key="3">
    <source>
        <dbReference type="ARBA" id="ARBA00022705"/>
    </source>
</evidence>
<dbReference type="GO" id="GO:0003678">
    <property type="term" value="F:DNA helicase activity"/>
    <property type="evidence" value="ECO:0007669"/>
    <property type="project" value="UniProtKB-EC"/>
</dbReference>
<keyword evidence="6 12" id="KW-0347">Helicase</keyword>
<proteinExistence type="inferred from homology"/>
<dbReference type="Gene3D" id="1.10.860.10">
    <property type="entry name" value="DNAb Helicase, Chain A"/>
    <property type="match status" value="1"/>
</dbReference>
<evidence type="ECO:0000313" key="15">
    <source>
        <dbReference type="EMBL" id="MDE5420540.1"/>
    </source>
</evidence>
<evidence type="ECO:0000256" key="11">
    <source>
        <dbReference type="NCBIfam" id="TIGR00665"/>
    </source>
</evidence>
<comment type="similarity">
    <text evidence="1 12">Belongs to the helicase family. DnaB subfamily.</text>
</comment>
<dbReference type="SUPFAM" id="SSF48024">
    <property type="entry name" value="N-terminal domain of DnaB helicase"/>
    <property type="match status" value="1"/>
</dbReference>
<dbReference type="InterPro" id="IPR007692">
    <property type="entry name" value="DNA_helicase_DnaB"/>
</dbReference>
<comment type="caution">
    <text evidence="15">The sequence shown here is derived from an EMBL/GenBank/DDBJ whole genome shotgun (WGS) entry which is preliminary data.</text>
</comment>
<keyword evidence="7 12" id="KW-0067">ATP-binding</keyword>
<dbReference type="PANTHER" id="PTHR30153:SF2">
    <property type="entry name" value="REPLICATIVE DNA HELICASE"/>
    <property type="match status" value="1"/>
</dbReference>
<dbReference type="InterPro" id="IPR016136">
    <property type="entry name" value="DNA_helicase_N/primase_C"/>
</dbReference>
<keyword evidence="16" id="KW-1185">Reference proteome</keyword>
<evidence type="ECO:0000256" key="5">
    <source>
        <dbReference type="ARBA" id="ARBA00022801"/>
    </source>
</evidence>
<dbReference type="SUPFAM" id="SSF52540">
    <property type="entry name" value="P-loop containing nucleoside triphosphate hydrolases"/>
    <property type="match status" value="1"/>
</dbReference>
<keyword evidence="2 12" id="KW-0639">Primosome</keyword>
<keyword evidence="5 12" id="KW-0378">Hydrolase</keyword>
<feature type="region of interest" description="Disordered" evidence="13">
    <location>
        <begin position="469"/>
        <end position="513"/>
    </location>
</feature>
<comment type="function">
    <text evidence="12">The main replicative DNA helicase, it participates in initiation and elongation during chromosome replication. Travels ahead of the DNA replisome, separating dsDNA into templates for DNA synthesis. A processive ATP-dependent 5'-3' DNA helicase it has DNA-dependent ATPase activity.</text>
</comment>
<dbReference type="PROSITE" id="PS51199">
    <property type="entry name" value="SF4_HELICASE"/>
    <property type="match status" value="1"/>
</dbReference>
<evidence type="ECO:0000259" key="14">
    <source>
        <dbReference type="PROSITE" id="PS51199"/>
    </source>
</evidence>
<evidence type="ECO:0000256" key="2">
    <source>
        <dbReference type="ARBA" id="ARBA00022515"/>
    </source>
</evidence>
<evidence type="ECO:0000256" key="4">
    <source>
        <dbReference type="ARBA" id="ARBA00022741"/>
    </source>
</evidence>
<dbReference type="InterPro" id="IPR007693">
    <property type="entry name" value="DNA_helicase_DnaB-like_N"/>
</dbReference>
<evidence type="ECO:0000256" key="9">
    <source>
        <dbReference type="ARBA" id="ARBA00023235"/>
    </source>
</evidence>